<protein>
    <submittedName>
        <fullName evidence="1">Uncharacterized protein</fullName>
    </submittedName>
</protein>
<gene>
    <name evidence="1" type="ORF">SDC9_59045</name>
</gene>
<name>A0A644XA53_9ZZZZ</name>
<evidence type="ECO:0000313" key="1">
    <source>
        <dbReference type="EMBL" id="MPM12691.1"/>
    </source>
</evidence>
<organism evidence="1">
    <name type="scientific">bioreactor metagenome</name>
    <dbReference type="NCBI Taxonomy" id="1076179"/>
    <lineage>
        <taxon>unclassified sequences</taxon>
        <taxon>metagenomes</taxon>
        <taxon>ecological metagenomes</taxon>
    </lineage>
</organism>
<dbReference type="EMBL" id="VSSQ01002009">
    <property type="protein sequence ID" value="MPM12691.1"/>
    <property type="molecule type" value="Genomic_DNA"/>
</dbReference>
<comment type="caution">
    <text evidence="1">The sequence shown here is derived from an EMBL/GenBank/DDBJ whole genome shotgun (WGS) entry which is preliminary data.</text>
</comment>
<reference evidence="1" key="1">
    <citation type="submission" date="2019-08" db="EMBL/GenBank/DDBJ databases">
        <authorList>
            <person name="Kucharzyk K."/>
            <person name="Murdoch R.W."/>
            <person name="Higgins S."/>
            <person name="Loffler F."/>
        </authorList>
    </citation>
    <scope>NUCLEOTIDE SEQUENCE</scope>
</reference>
<accession>A0A644XA53</accession>
<sequence>MREIPVREVHVRGIHAREVPGSRVLVNKIPGGRLGGPQGRFMDKQLIQSCLLRQLFFMAKVQQVISFLKLSYSVF</sequence>
<proteinExistence type="predicted"/>
<dbReference type="AlphaFoldDB" id="A0A644XA53"/>